<dbReference type="InterPro" id="IPR006059">
    <property type="entry name" value="SBP"/>
</dbReference>
<evidence type="ECO:0000313" key="6">
    <source>
        <dbReference type="EMBL" id="SDZ52072.1"/>
    </source>
</evidence>
<evidence type="ECO:0000256" key="1">
    <source>
        <dbReference type="ARBA" id="ARBA00008520"/>
    </source>
</evidence>
<accession>A0A1H3TP73</accession>
<dbReference type="AlphaFoldDB" id="A0A1H3TP73"/>
<protein>
    <submittedName>
        <fullName evidence="6">Arabinogalactan oligomer / maltooligosaccharide transport system substrate-binding protein</fullName>
    </submittedName>
</protein>
<evidence type="ECO:0000256" key="5">
    <source>
        <dbReference type="SAM" id="SignalP"/>
    </source>
</evidence>
<dbReference type="PROSITE" id="PS51257">
    <property type="entry name" value="PROKAR_LIPOPROTEIN"/>
    <property type="match status" value="1"/>
</dbReference>
<dbReference type="Gene3D" id="3.40.190.10">
    <property type="entry name" value="Periplasmic binding protein-like II"/>
    <property type="match status" value="2"/>
</dbReference>
<dbReference type="PANTHER" id="PTHR30061:SF50">
    <property type="entry name" value="MALTOSE_MALTODEXTRIN-BINDING PERIPLASMIC PROTEIN"/>
    <property type="match status" value="1"/>
</dbReference>
<keyword evidence="2" id="KW-0813">Transport</keyword>
<dbReference type="Pfam" id="PF13416">
    <property type="entry name" value="SBP_bac_8"/>
    <property type="match status" value="1"/>
</dbReference>
<dbReference type="SUPFAM" id="SSF53850">
    <property type="entry name" value="Periplasmic binding protein-like II"/>
    <property type="match status" value="1"/>
</dbReference>
<dbReference type="PANTHER" id="PTHR30061">
    <property type="entry name" value="MALTOSE-BINDING PERIPLASMIC PROTEIN"/>
    <property type="match status" value="1"/>
</dbReference>
<dbReference type="OrthoDB" id="9766758at2"/>
<comment type="similarity">
    <text evidence="1">Belongs to the bacterial solute-binding protein 1 family.</text>
</comment>
<dbReference type="GO" id="GO:0055052">
    <property type="term" value="C:ATP-binding cassette (ABC) transporter complex, substrate-binding subunit-containing"/>
    <property type="evidence" value="ECO:0007669"/>
    <property type="project" value="TreeGrafter"/>
</dbReference>
<organism evidence="6 7">
    <name type="scientific">Evansella caseinilytica</name>
    <dbReference type="NCBI Taxonomy" id="1503961"/>
    <lineage>
        <taxon>Bacteria</taxon>
        <taxon>Bacillati</taxon>
        <taxon>Bacillota</taxon>
        <taxon>Bacilli</taxon>
        <taxon>Bacillales</taxon>
        <taxon>Bacillaceae</taxon>
        <taxon>Evansella</taxon>
    </lineage>
</organism>
<evidence type="ECO:0000256" key="3">
    <source>
        <dbReference type="ARBA" id="ARBA00022729"/>
    </source>
</evidence>
<dbReference type="GO" id="GO:0015768">
    <property type="term" value="P:maltose transport"/>
    <property type="evidence" value="ECO:0007669"/>
    <property type="project" value="TreeGrafter"/>
</dbReference>
<keyword evidence="3 5" id="KW-0732">Signal</keyword>
<gene>
    <name evidence="6" type="ORF">SAMN05421736_115137</name>
</gene>
<sequence>MKKPFLFMIMMMLLLSIAVLGCGPDDSESPEESGAADNTGGDADNDEAGGNTTDGTAPDKPESLEIWANNEEFQYAAIQQLAKQFEEEHGIEVIVTPYLMADQDEAFALDAPGGIGPDLIFQPHDRLGNLTAQNLLAPLEVDEATLSQYTPDAVGAFTLDGVVYGAPLVMENTALYYNKDIVSDIPETMEELYDLAEDLTNAANDEYGFLFEALNFYHVFPWIGGYGGYVFLQDEEGNYEPDNIGLNNEGAVQAYAEVQSLFERGIIPRSVTEDVLNGLFTDGKAGMVLSGPWYLASFSEALGDSLGVAPLPPLANGERPTPFAGVKGWLVSNYSDNTYWASQLALYLTTAEAQAYYFAETGEIPARPDADIDNPLAEGFLEQSQTAIPMPNIPEMGQVWAPMEDSLQFNAGGDDPQEVLNEAVEEIIGNIEMMQ</sequence>
<feature type="chain" id="PRO_5039200509" evidence="5">
    <location>
        <begin position="22"/>
        <end position="435"/>
    </location>
</feature>
<dbReference type="PROSITE" id="PS01037">
    <property type="entry name" value="SBP_BACTERIAL_1"/>
    <property type="match status" value="1"/>
</dbReference>
<name>A0A1H3TP73_9BACI</name>
<dbReference type="STRING" id="1503961.SAMN05421736_115137"/>
<dbReference type="InterPro" id="IPR006061">
    <property type="entry name" value="SBP_1_CS"/>
</dbReference>
<proteinExistence type="inferred from homology"/>
<dbReference type="GO" id="GO:0042956">
    <property type="term" value="P:maltodextrin transmembrane transport"/>
    <property type="evidence" value="ECO:0007669"/>
    <property type="project" value="TreeGrafter"/>
</dbReference>
<feature type="region of interest" description="Disordered" evidence="4">
    <location>
        <begin position="24"/>
        <end position="62"/>
    </location>
</feature>
<dbReference type="EMBL" id="FNPI01000015">
    <property type="protein sequence ID" value="SDZ52072.1"/>
    <property type="molecule type" value="Genomic_DNA"/>
</dbReference>
<reference evidence="7" key="1">
    <citation type="submission" date="2016-10" db="EMBL/GenBank/DDBJ databases">
        <authorList>
            <person name="Varghese N."/>
            <person name="Submissions S."/>
        </authorList>
    </citation>
    <scope>NUCLEOTIDE SEQUENCE [LARGE SCALE GENOMIC DNA]</scope>
    <source>
        <strain evidence="7">SP</strain>
    </source>
</reference>
<dbReference type="GO" id="GO:0055085">
    <property type="term" value="P:transmembrane transport"/>
    <property type="evidence" value="ECO:0007669"/>
    <property type="project" value="InterPro"/>
</dbReference>
<dbReference type="Proteomes" id="UP000198935">
    <property type="component" value="Unassembled WGS sequence"/>
</dbReference>
<evidence type="ECO:0000256" key="2">
    <source>
        <dbReference type="ARBA" id="ARBA00022448"/>
    </source>
</evidence>
<evidence type="ECO:0000256" key="4">
    <source>
        <dbReference type="SAM" id="MobiDB-lite"/>
    </source>
</evidence>
<dbReference type="GO" id="GO:1901982">
    <property type="term" value="F:maltose binding"/>
    <property type="evidence" value="ECO:0007669"/>
    <property type="project" value="TreeGrafter"/>
</dbReference>
<evidence type="ECO:0000313" key="7">
    <source>
        <dbReference type="Proteomes" id="UP000198935"/>
    </source>
</evidence>
<feature type="signal peptide" evidence="5">
    <location>
        <begin position="1"/>
        <end position="21"/>
    </location>
</feature>
<keyword evidence="7" id="KW-1185">Reference proteome</keyword>